<feature type="non-terminal residue" evidence="2">
    <location>
        <position position="1"/>
    </location>
</feature>
<evidence type="ECO:0000313" key="3">
    <source>
        <dbReference type="Proteomes" id="UP001190700"/>
    </source>
</evidence>
<dbReference type="InterPro" id="IPR038538">
    <property type="entry name" value="MTERF_sf"/>
</dbReference>
<proteinExistence type="predicted"/>
<protein>
    <submittedName>
        <fullName evidence="2">Uncharacterized protein</fullName>
    </submittedName>
</protein>
<dbReference type="Gene3D" id="1.25.70.10">
    <property type="entry name" value="Transcription termination factor 3, mitochondrial"/>
    <property type="match status" value="1"/>
</dbReference>
<sequence length="1249" mass="133952">ALLAVLAGLACCCLPLALFLARRRRFGREEEEEEEEDADLSRAMEGLETLDQDRYTEPFMYDHERGVLNVIDFDRDRKLDGDASKFSKLPKQKGKGGGGGEFIPSSGRGRRSMNDTEGAGAQGAFNVSSAAGAPSGALGKRVSLLLETVTQNVMSVMGRKSQINWATSDSPGGKIVWKPNPTNTVESSHLATPVDTTSQRVSSTTQWSEMPSKKAMRQSVFRSARNSIFQALFGSSETVAPAMSPPTFTHFSIPSSGAQALKGKRAKGSVLNPLFMKRNSIMEEEQESRQLQAERPSENQVLRMTTFRHLSGSSAQECDVIKDDTTSTQPAPLLQRTKTLNPLFQSREDDLLPSLLPEDSKPDDLSEEKLPIELEWAVRAVHGAPALLLEGGTLHMASSMGLVQGLLGTDFDAAAEAACANPVLLATAPGKVHHVTSILRDVLWGIPAALGTLAETPVLLEANEAALRVTLPGMSEKLGGFSKGAAAVRQAPEVLQAPMGLTDEMFLALASTLGSEKAACEVLSARASLWAASKTGVAEAMQALAAACGGMGTATEVALEAPTALTWRQKDITEVVMALEAGFGDNRGATLAVLPALLCNPHLLEIADTDLMAEAAATLVEVFETPERAARAARRCPALLLRRNSHAMGRVKKALQRQALSRKQGTEEGDTGAAEALRVLERYPELMLAKRHVIEEALPCLEHRLAGEACSVLNTLAAHRPLLRARPRSLERAADALEKALGGWAVVAEVVDCHPAALALTPRVIKRAIHTLDEALGGRARAVEAVRQNPKLLAGGEKDFSKTLGMLMLALGGEEPALEAVKEHPELLAASADQLQEASMALECTAGSKVLGMAMARKRPPLLLATPESLSTNLPEVVELFRKGPCPAPQPKPSLPDSLEAFLGDVVEGETDINDGGFAEAYGEEVMDDGEDSEMSVLFATLMLGELDKSLQALEAALSTAPRLVQQWVQEDHLPRIREALLHLTDTMEGRSTMGKAEIIDLGDGVMNAIEDANGIILDSRADGCASIEQRWKMKGPGRDLPEEQEGMSLIEIIRRCKEGMKHVERGSMQQDAGTSPSSEQISTAGQAGAVLAEVREAMEGLQGVLSTVDAAFQEEIIHCMTGMQHCIQQIVSVAQADGKLSVAELALRRNAVMKVIGDACKAAHGDRAEGIQRLGMSVAEARHLAPQDGETSLLDMIHTIRTKMNHVSSRESTDCADRKKKKRVSVLAEASDELRAMLKRRRGSTFGT</sequence>
<keyword evidence="3" id="KW-1185">Reference proteome</keyword>
<feature type="region of interest" description="Disordered" evidence="1">
    <location>
        <begin position="186"/>
        <end position="207"/>
    </location>
</feature>
<feature type="compositionally biased region" description="Polar residues" evidence="1">
    <location>
        <begin position="1068"/>
        <end position="1085"/>
    </location>
</feature>
<feature type="region of interest" description="Disordered" evidence="1">
    <location>
        <begin position="1064"/>
        <end position="1085"/>
    </location>
</feature>
<evidence type="ECO:0000256" key="1">
    <source>
        <dbReference type="SAM" id="MobiDB-lite"/>
    </source>
</evidence>
<accession>A0AAE0FJ83</accession>
<comment type="caution">
    <text evidence="2">The sequence shown here is derived from an EMBL/GenBank/DDBJ whole genome shotgun (WGS) entry which is preliminary data.</text>
</comment>
<dbReference type="EMBL" id="LGRX02018265">
    <property type="protein sequence ID" value="KAK3260046.1"/>
    <property type="molecule type" value="Genomic_DNA"/>
</dbReference>
<reference evidence="2 3" key="1">
    <citation type="journal article" date="2015" name="Genome Biol. Evol.">
        <title>Comparative Genomics of a Bacterivorous Green Alga Reveals Evolutionary Causalities and Consequences of Phago-Mixotrophic Mode of Nutrition.</title>
        <authorList>
            <person name="Burns J.A."/>
            <person name="Paasch A."/>
            <person name="Narechania A."/>
            <person name="Kim E."/>
        </authorList>
    </citation>
    <scope>NUCLEOTIDE SEQUENCE [LARGE SCALE GENOMIC DNA]</scope>
    <source>
        <strain evidence="2 3">PLY_AMNH</strain>
    </source>
</reference>
<evidence type="ECO:0000313" key="2">
    <source>
        <dbReference type="EMBL" id="KAK3260046.1"/>
    </source>
</evidence>
<feature type="region of interest" description="Disordered" evidence="1">
    <location>
        <begin position="82"/>
        <end position="121"/>
    </location>
</feature>
<dbReference type="AlphaFoldDB" id="A0AAE0FJ83"/>
<organism evidence="2 3">
    <name type="scientific">Cymbomonas tetramitiformis</name>
    <dbReference type="NCBI Taxonomy" id="36881"/>
    <lineage>
        <taxon>Eukaryota</taxon>
        <taxon>Viridiplantae</taxon>
        <taxon>Chlorophyta</taxon>
        <taxon>Pyramimonadophyceae</taxon>
        <taxon>Pyramimonadales</taxon>
        <taxon>Pyramimonadaceae</taxon>
        <taxon>Cymbomonas</taxon>
    </lineage>
</organism>
<name>A0AAE0FJ83_9CHLO</name>
<dbReference type="Proteomes" id="UP001190700">
    <property type="component" value="Unassembled WGS sequence"/>
</dbReference>
<gene>
    <name evidence="2" type="ORF">CYMTET_30982</name>
</gene>